<protein>
    <submittedName>
        <fullName evidence="3">Uncharacterized protein</fullName>
    </submittedName>
</protein>
<evidence type="ECO:0000256" key="1">
    <source>
        <dbReference type="SAM" id="Phobius"/>
    </source>
</evidence>
<gene>
    <name evidence="3" type="ORF">SAMN05444581_107132</name>
</gene>
<sequence length="270" mass="29568">MRRIALNKIAVRLLPVFSALAFLALFAADSRRASAIEAAATPSFVGGEAVPVAVRFAGPLPLQAKIIVNEAEMTEDRQLGGSHLVPGILLGLGLLLGGGWLYGSRFALMFRKDPLTARVRDELDKLDAARLAVRKLAFGAMSAHSETELFDVRALHDTIAERADALLDRAKADFCLDAVDEDYFISETENIIADCKSLLEKLSELQPDRKAGAWAVVHYGPNAVARAKRSWERAFVSDGELRMTTIAQLNQMKWPLWSALKWMAGATPPR</sequence>
<keyword evidence="1" id="KW-0472">Membrane</keyword>
<evidence type="ECO:0000256" key="2">
    <source>
        <dbReference type="SAM" id="SignalP"/>
    </source>
</evidence>
<dbReference type="Proteomes" id="UP000198755">
    <property type="component" value="Unassembled WGS sequence"/>
</dbReference>
<organism evidence="3 4">
    <name type="scientific">Methylocapsa palsarum</name>
    <dbReference type="NCBI Taxonomy" id="1612308"/>
    <lineage>
        <taxon>Bacteria</taxon>
        <taxon>Pseudomonadati</taxon>
        <taxon>Pseudomonadota</taxon>
        <taxon>Alphaproteobacteria</taxon>
        <taxon>Hyphomicrobiales</taxon>
        <taxon>Beijerinckiaceae</taxon>
        <taxon>Methylocapsa</taxon>
    </lineage>
</organism>
<evidence type="ECO:0000313" key="4">
    <source>
        <dbReference type="Proteomes" id="UP000198755"/>
    </source>
</evidence>
<feature type="chain" id="PRO_5011481713" evidence="2">
    <location>
        <begin position="28"/>
        <end position="270"/>
    </location>
</feature>
<evidence type="ECO:0000313" key="3">
    <source>
        <dbReference type="EMBL" id="SFK40058.1"/>
    </source>
</evidence>
<reference evidence="3 4" key="1">
    <citation type="submission" date="2016-10" db="EMBL/GenBank/DDBJ databases">
        <authorList>
            <person name="de Groot N.N."/>
        </authorList>
    </citation>
    <scope>NUCLEOTIDE SEQUENCE [LARGE SCALE GENOMIC DNA]</scope>
    <source>
        <strain evidence="3 4">NE2</strain>
    </source>
</reference>
<feature type="transmembrane region" description="Helical" evidence="1">
    <location>
        <begin position="83"/>
        <end position="102"/>
    </location>
</feature>
<proteinExistence type="predicted"/>
<keyword evidence="1" id="KW-0812">Transmembrane</keyword>
<dbReference type="OrthoDB" id="8456537at2"/>
<name>A0A1I3Z7I4_9HYPH</name>
<dbReference type="AlphaFoldDB" id="A0A1I3Z7I4"/>
<dbReference type="STRING" id="1612308.SAMN05444581_107132"/>
<keyword evidence="1" id="KW-1133">Transmembrane helix</keyword>
<dbReference type="EMBL" id="FOSN01000007">
    <property type="protein sequence ID" value="SFK40058.1"/>
    <property type="molecule type" value="Genomic_DNA"/>
</dbReference>
<feature type="signal peptide" evidence="2">
    <location>
        <begin position="1"/>
        <end position="27"/>
    </location>
</feature>
<keyword evidence="4" id="KW-1185">Reference proteome</keyword>
<dbReference type="RefSeq" id="WP_139223580.1">
    <property type="nucleotide sequence ID" value="NZ_FOSN01000007.1"/>
</dbReference>
<keyword evidence="2" id="KW-0732">Signal</keyword>
<accession>A0A1I3Z7I4</accession>